<sequence length="588" mass="67048">MFLCSDQTRTLHYTLVCDFKQDCNDGSDEMFCTRSQTCVGYQCQNGQCIPLDKLCDVENDCWDASDEDCDQFQECFFESCPETHFRCPPDGYCLPVYVRCNGVYDCPNREDEANCQVYTCSGFYRCRASTVCVHVDHMCDGRPQCPQHDDELFCDLRCPQGCVCQGLAFVCSETFDMQNVPALRYLDARGSGLSTKDLSPTIYLAWLSLAACNLQVLYNISLPTLQTLDLSDNLISWLDMSYFMQFENLRVLRLAGNPLQFLFTSYTEPQHSPLTYLDLSRTSLKVFTGEMLSSFSAIQVLNLSISCLTELRYDSFYYIQEVTHLDLSKTQIRRVHNDTFKHLKSLKVLQASSYKLCCHELLPDLAHEVMCFSPDDIFSSCQNLLSSKTAFALVWALCVLSLTGNVYCIVHSEIKKKEKHRSVFNVLMINLHVSDFLTGTYMLVIGVADLVFRDRYLWYEEAWTGGWLCQMSGLVFWMCVDVSIITLTAIIAERLIVVRSPLDFSLHGKSLVTICCIHLVACFSLCCFAHSLYVAVAVLWAELSLSSFTCLRERLQRLGLRLRTDAFSPRPDFSCWSLSCIQRLYLAS</sequence>
<dbReference type="Proteomes" id="UP000245119">
    <property type="component" value="Linkage Group LG7"/>
</dbReference>
<dbReference type="InterPro" id="IPR001611">
    <property type="entry name" value="Leu-rich_rpt"/>
</dbReference>
<dbReference type="PRINTS" id="PR00261">
    <property type="entry name" value="LDLRECEPTOR"/>
</dbReference>
<evidence type="ECO:0000256" key="2">
    <source>
        <dbReference type="ARBA" id="ARBA00022475"/>
    </source>
</evidence>
<feature type="transmembrane region" description="Helical" evidence="11">
    <location>
        <begin position="422"/>
        <end position="445"/>
    </location>
</feature>
<dbReference type="PANTHER" id="PTHR24372:SF77">
    <property type="entry name" value="G-PROTEIN COUPLED RECEPTORS FAMILY 1 PROFILE DOMAIN-CONTAINING PROTEIN"/>
    <property type="match status" value="1"/>
</dbReference>
<feature type="transmembrane region" description="Helical" evidence="11">
    <location>
        <begin position="465"/>
        <end position="490"/>
    </location>
</feature>
<dbReference type="PROSITE" id="PS50068">
    <property type="entry name" value="LDLRA_2"/>
    <property type="match status" value="4"/>
</dbReference>
<feature type="transmembrane region" description="Helical" evidence="11">
    <location>
        <begin position="511"/>
        <end position="541"/>
    </location>
</feature>
<dbReference type="GO" id="GO:0008528">
    <property type="term" value="F:G protein-coupled peptide receptor activity"/>
    <property type="evidence" value="ECO:0007669"/>
    <property type="project" value="TreeGrafter"/>
</dbReference>
<feature type="domain" description="G-protein coupled receptors family 1 profile" evidence="12">
    <location>
        <begin position="404"/>
        <end position="541"/>
    </location>
</feature>
<comment type="caution">
    <text evidence="10">Lacks conserved residue(s) required for the propagation of feature annotation.</text>
</comment>
<feature type="transmembrane region" description="Helical" evidence="11">
    <location>
        <begin position="390"/>
        <end position="410"/>
    </location>
</feature>
<evidence type="ECO:0000256" key="10">
    <source>
        <dbReference type="PROSITE-ProRule" id="PRU00124"/>
    </source>
</evidence>
<reference evidence="13 14" key="1">
    <citation type="submission" date="2018-04" db="EMBL/GenBank/DDBJ databases">
        <title>The genome of golden apple snail Pomacea canaliculata provides insight into stress tolerance and invasive adaptation.</title>
        <authorList>
            <person name="Liu C."/>
            <person name="Liu B."/>
            <person name="Ren Y."/>
            <person name="Zhang Y."/>
            <person name="Wang H."/>
            <person name="Li S."/>
            <person name="Jiang F."/>
            <person name="Yin L."/>
            <person name="Zhang G."/>
            <person name="Qian W."/>
            <person name="Fan W."/>
        </authorList>
    </citation>
    <scope>NUCLEOTIDE SEQUENCE [LARGE SCALE GENOMIC DNA]</scope>
    <source>
        <strain evidence="13">SZHN2017</strain>
        <tissue evidence="13">Muscle</tissue>
    </source>
</reference>
<dbReference type="STRING" id="400727.A0A2T7P192"/>
<keyword evidence="5" id="KW-0297">G-protein coupled receptor</keyword>
<dbReference type="AlphaFoldDB" id="A0A2T7P192"/>
<dbReference type="Pfam" id="PF13855">
    <property type="entry name" value="LRR_8"/>
    <property type="match status" value="1"/>
</dbReference>
<evidence type="ECO:0000313" key="13">
    <source>
        <dbReference type="EMBL" id="PVD27170.1"/>
    </source>
</evidence>
<dbReference type="InterPro" id="IPR023415">
    <property type="entry name" value="LDLR_class-A_CS"/>
</dbReference>
<dbReference type="Gene3D" id="3.80.10.10">
    <property type="entry name" value="Ribonuclease Inhibitor"/>
    <property type="match status" value="2"/>
</dbReference>
<keyword evidence="9" id="KW-0807">Transducer</keyword>
<evidence type="ECO:0000256" key="9">
    <source>
        <dbReference type="ARBA" id="ARBA00023224"/>
    </source>
</evidence>
<evidence type="ECO:0000256" key="1">
    <source>
        <dbReference type="ARBA" id="ARBA00004651"/>
    </source>
</evidence>
<dbReference type="CDD" id="cd00112">
    <property type="entry name" value="LDLa"/>
    <property type="match status" value="2"/>
</dbReference>
<keyword evidence="3 11" id="KW-0812">Transmembrane</keyword>
<evidence type="ECO:0000256" key="11">
    <source>
        <dbReference type="SAM" id="Phobius"/>
    </source>
</evidence>
<proteinExistence type="predicted"/>
<dbReference type="EMBL" id="PZQS01000007">
    <property type="protein sequence ID" value="PVD27170.1"/>
    <property type="molecule type" value="Genomic_DNA"/>
</dbReference>
<protein>
    <recommendedName>
        <fullName evidence="12">G-protein coupled receptors family 1 profile domain-containing protein</fullName>
    </recommendedName>
</protein>
<dbReference type="PROSITE" id="PS50262">
    <property type="entry name" value="G_PROTEIN_RECEP_F1_2"/>
    <property type="match status" value="1"/>
</dbReference>
<dbReference type="SUPFAM" id="SSF81321">
    <property type="entry name" value="Family A G protein-coupled receptor-like"/>
    <property type="match status" value="1"/>
</dbReference>
<dbReference type="Gene3D" id="1.20.1070.10">
    <property type="entry name" value="Rhodopsin 7-helix transmembrane proteins"/>
    <property type="match status" value="1"/>
</dbReference>
<dbReference type="GO" id="GO:0009755">
    <property type="term" value="P:hormone-mediated signaling pathway"/>
    <property type="evidence" value="ECO:0007669"/>
    <property type="project" value="TreeGrafter"/>
</dbReference>
<dbReference type="GO" id="GO:0007189">
    <property type="term" value="P:adenylate cyclase-activating G protein-coupled receptor signaling pathway"/>
    <property type="evidence" value="ECO:0007669"/>
    <property type="project" value="TreeGrafter"/>
</dbReference>
<dbReference type="SMART" id="SM00192">
    <property type="entry name" value="LDLa"/>
    <property type="match status" value="4"/>
</dbReference>
<accession>A0A2T7P192</accession>
<dbReference type="PANTHER" id="PTHR24372">
    <property type="entry name" value="GLYCOPROTEIN HORMONE RECEPTOR"/>
    <property type="match status" value="1"/>
</dbReference>
<keyword evidence="14" id="KW-1185">Reference proteome</keyword>
<organism evidence="13 14">
    <name type="scientific">Pomacea canaliculata</name>
    <name type="common">Golden apple snail</name>
    <dbReference type="NCBI Taxonomy" id="400727"/>
    <lineage>
        <taxon>Eukaryota</taxon>
        <taxon>Metazoa</taxon>
        <taxon>Spiralia</taxon>
        <taxon>Lophotrochozoa</taxon>
        <taxon>Mollusca</taxon>
        <taxon>Gastropoda</taxon>
        <taxon>Caenogastropoda</taxon>
        <taxon>Architaenioglossa</taxon>
        <taxon>Ampullarioidea</taxon>
        <taxon>Ampullariidae</taxon>
        <taxon>Pomacea</taxon>
    </lineage>
</organism>
<evidence type="ECO:0000256" key="6">
    <source>
        <dbReference type="ARBA" id="ARBA00023136"/>
    </source>
</evidence>
<evidence type="ECO:0000256" key="8">
    <source>
        <dbReference type="ARBA" id="ARBA00023170"/>
    </source>
</evidence>
<feature type="disulfide bond" evidence="10">
    <location>
        <begin position="100"/>
        <end position="115"/>
    </location>
</feature>
<comment type="caution">
    <text evidence="13">The sequence shown here is derived from an EMBL/GenBank/DDBJ whole genome shotgun (WGS) entry which is preliminary data.</text>
</comment>
<dbReference type="InterPro" id="IPR036055">
    <property type="entry name" value="LDL_receptor-like_sf"/>
</dbReference>
<evidence type="ECO:0000313" key="14">
    <source>
        <dbReference type="Proteomes" id="UP000245119"/>
    </source>
</evidence>
<name>A0A2T7P192_POMCA</name>
<gene>
    <name evidence="13" type="ORF">C0Q70_12324</name>
</gene>
<evidence type="ECO:0000259" key="12">
    <source>
        <dbReference type="PROSITE" id="PS50262"/>
    </source>
</evidence>
<feature type="disulfide bond" evidence="10">
    <location>
        <begin position="43"/>
        <end position="61"/>
    </location>
</feature>
<dbReference type="SUPFAM" id="SSF57424">
    <property type="entry name" value="LDL receptor-like module"/>
    <property type="match status" value="4"/>
</dbReference>
<dbReference type="InterPro" id="IPR017452">
    <property type="entry name" value="GPCR_Rhodpsn_7TM"/>
</dbReference>
<evidence type="ECO:0000256" key="3">
    <source>
        <dbReference type="ARBA" id="ARBA00022692"/>
    </source>
</evidence>
<dbReference type="PROSITE" id="PS01209">
    <property type="entry name" value="LDLRA_1"/>
    <property type="match status" value="1"/>
</dbReference>
<dbReference type="OrthoDB" id="6054493at2759"/>
<dbReference type="Pfam" id="PF00057">
    <property type="entry name" value="Ldl_recept_a"/>
    <property type="match status" value="1"/>
</dbReference>
<evidence type="ECO:0000256" key="4">
    <source>
        <dbReference type="ARBA" id="ARBA00022989"/>
    </source>
</evidence>
<keyword evidence="6 11" id="KW-0472">Membrane</keyword>
<dbReference type="Gene3D" id="4.10.400.10">
    <property type="entry name" value="Low-density Lipoprotein Receptor"/>
    <property type="match status" value="3"/>
</dbReference>
<dbReference type="SUPFAM" id="SSF52058">
    <property type="entry name" value="L domain-like"/>
    <property type="match status" value="1"/>
</dbReference>
<keyword evidence="4 11" id="KW-1133">Transmembrane helix</keyword>
<comment type="subcellular location">
    <subcellularLocation>
        <location evidence="1">Cell membrane</location>
        <topology evidence="1">Multi-pass membrane protein</topology>
    </subcellularLocation>
</comment>
<evidence type="ECO:0000256" key="7">
    <source>
        <dbReference type="ARBA" id="ARBA00023157"/>
    </source>
</evidence>
<dbReference type="GO" id="GO:0005886">
    <property type="term" value="C:plasma membrane"/>
    <property type="evidence" value="ECO:0007669"/>
    <property type="project" value="UniProtKB-SubCell"/>
</dbReference>
<dbReference type="InterPro" id="IPR032675">
    <property type="entry name" value="LRR_dom_sf"/>
</dbReference>
<feature type="disulfide bond" evidence="10">
    <location>
        <begin position="17"/>
        <end position="32"/>
    </location>
</feature>
<keyword evidence="7 10" id="KW-1015">Disulfide bond</keyword>
<keyword evidence="2" id="KW-1003">Cell membrane</keyword>
<feature type="disulfide bond" evidence="10">
    <location>
        <begin position="120"/>
        <end position="132"/>
    </location>
</feature>
<dbReference type="InterPro" id="IPR002172">
    <property type="entry name" value="LDrepeatLR_classA_rpt"/>
</dbReference>
<keyword evidence="8" id="KW-0675">Receptor</keyword>
<feature type="disulfide bond" evidence="10">
    <location>
        <begin position="139"/>
        <end position="154"/>
    </location>
</feature>
<evidence type="ECO:0000256" key="5">
    <source>
        <dbReference type="ARBA" id="ARBA00023040"/>
    </source>
</evidence>